<dbReference type="GO" id="GO:0003964">
    <property type="term" value="F:RNA-directed DNA polymerase activity"/>
    <property type="evidence" value="ECO:0007669"/>
    <property type="project" value="UniProtKB-KW"/>
</dbReference>
<gene>
    <name evidence="2" type="ORF">Tci_065207</name>
</gene>
<reference evidence="2" key="1">
    <citation type="journal article" date="2019" name="Sci. Rep.">
        <title>Draft genome of Tanacetum cinerariifolium, the natural source of mosquito coil.</title>
        <authorList>
            <person name="Yamashiro T."/>
            <person name="Shiraishi A."/>
            <person name="Satake H."/>
            <person name="Nakayama K."/>
        </authorList>
    </citation>
    <scope>NUCLEOTIDE SEQUENCE</scope>
</reference>
<dbReference type="Gene3D" id="2.40.70.10">
    <property type="entry name" value="Acid Proteases"/>
    <property type="match status" value="1"/>
</dbReference>
<dbReference type="PANTHER" id="PTHR33067:SF35">
    <property type="entry name" value="ASPARTIC PEPTIDASE DDI1-TYPE DOMAIN-CONTAINING PROTEIN"/>
    <property type="match status" value="1"/>
</dbReference>
<dbReference type="EMBL" id="BKCJ010010805">
    <property type="protein sequence ID" value="GEU93229.1"/>
    <property type="molecule type" value="Genomic_DNA"/>
</dbReference>
<feature type="region of interest" description="Disordered" evidence="1">
    <location>
        <begin position="423"/>
        <end position="442"/>
    </location>
</feature>
<accession>A0A6L2P6M3</accession>
<dbReference type="AlphaFoldDB" id="A0A6L2P6M3"/>
<keyword evidence="2" id="KW-0548">Nucleotidyltransferase</keyword>
<feature type="region of interest" description="Disordered" evidence="1">
    <location>
        <begin position="52"/>
        <end position="79"/>
    </location>
</feature>
<comment type="caution">
    <text evidence="2">The sequence shown here is derived from an EMBL/GenBank/DDBJ whole genome shotgun (WGS) entry which is preliminary data.</text>
</comment>
<dbReference type="PANTHER" id="PTHR33067">
    <property type="entry name" value="RNA-DIRECTED DNA POLYMERASE-RELATED"/>
    <property type="match status" value="1"/>
</dbReference>
<feature type="region of interest" description="Disordered" evidence="1">
    <location>
        <begin position="332"/>
        <end position="408"/>
    </location>
</feature>
<organism evidence="2">
    <name type="scientific">Tanacetum cinerariifolium</name>
    <name type="common">Dalmatian daisy</name>
    <name type="synonym">Chrysanthemum cinerariifolium</name>
    <dbReference type="NCBI Taxonomy" id="118510"/>
    <lineage>
        <taxon>Eukaryota</taxon>
        <taxon>Viridiplantae</taxon>
        <taxon>Streptophyta</taxon>
        <taxon>Embryophyta</taxon>
        <taxon>Tracheophyta</taxon>
        <taxon>Spermatophyta</taxon>
        <taxon>Magnoliopsida</taxon>
        <taxon>eudicotyledons</taxon>
        <taxon>Gunneridae</taxon>
        <taxon>Pentapetalae</taxon>
        <taxon>asterids</taxon>
        <taxon>campanulids</taxon>
        <taxon>Asterales</taxon>
        <taxon>Asteraceae</taxon>
        <taxon>Asteroideae</taxon>
        <taxon>Anthemideae</taxon>
        <taxon>Anthemidinae</taxon>
        <taxon>Tanacetum</taxon>
    </lineage>
</organism>
<proteinExistence type="predicted"/>
<dbReference type="InterPro" id="IPR021109">
    <property type="entry name" value="Peptidase_aspartic_dom_sf"/>
</dbReference>
<evidence type="ECO:0000313" key="2">
    <source>
        <dbReference type="EMBL" id="GEU93229.1"/>
    </source>
</evidence>
<protein>
    <submittedName>
        <fullName evidence="2">Reverse transcriptase domain-containing protein</fullName>
    </submittedName>
</protein>
<keyword evidence="2" id="KW-0695">RNA-directed DNA polymerase</keyword>
<keyword evidence="2" id="KW-0808">Transferase</keyword>
<evidence type="ECO:0000256" key="1">
    <source>
        <dbReference type="SAM" id="MobiDB-lite"/>
    </source>
</evidence>
<dbReference type="CDD" id="cd00303">
    <property type="entry name" value="retropepsin_like"/>
    <property type="match status" value="1"/>
</dbReference>
<feature type="compositionally biased region" description="Basic and acidic residues" evidence="1">
    <location>
        <begin position="357"/>
        <end position="371"/>
    </location>
</feature>
<name>A0A6L2P6M3_TANCI</name>
<sequence length="667" mass="74739">MKANDAILKNMQTNMTSLTNSNLELKNMFSQFIKMNTASSLGLRTLPGNTITNPKEDLKGITTKSGTAYQGPMIPTTSSSPMVVECETEATKDTVRATNNGSTKDVQPLVVQTESPILNSKPVVAPIIEPVIAPVSASKPNQRPSIPFADALILMPKFGPTIKTLLTNKDKLSELARTSLNKHCSAVLLKKLPKKLGDLGKFLIPCDFPKMAECLALADLGASINLMSLSVWNKLSLPELTPTLMTLELADRSISRPIGVAEDVFVKVGKFHFPADFVVVDFDADPRVPLILGRYFHKTGRALIDVSEALVNAYECDKIILETYGDTVTLKRRHDDEDKDEEPSARSDRGSKRRRAGKEPESTSAPKEKASKTSGKSTKRSKSHQNTASESAPVEEPIQTTQDLEEPSHKEFETCAFDDQPVAEASQHPEWFQKQTKPPTPDRAWNKTLPATHGNIQPWISDLAKQADSRTSFNELMDTHVDFSAFLMNRLKVDTLTPELLAGPIYELMKRSCKSLVEFEFFFDKVYKATTDQLDWNTPEGHQYPHNMLKPPPLIPKSRGHHVIPFEHFINNDLKYLCGGASSRKYTNSVTKTKAADYGHIKWIEFLGIQMKYLPQTIWRRSDKERATSMIQAIDKQLKTRRTMRSLEKFVGGRLYEGDFRMLQRTI</sequence>